<feature type="compositionally biased region" description="Basic and acidic residues" evidence="1">
    <location>
        <begin position="1"/>
        <end position="10"/>
    </location>
</feature>
<evidence type="ECO:0000313" key="2">
    <source>
        <dbReference type="EMBL" id="KAE8372570.1"/>
    </source>
</evidence>
<protein>
    <submittedName>
        <fullName evidence="2">Uncharacterized protein</fullName>
    </submittedName>
</protein>
<evidence type="ECO:0000256" key="1">
    <source>
        <dbReference type="SAM" id="MobiDB-lite"/>
    </source>
</evidence>
<sequence length="467" mass="51857">MAHFEEHIVRDSSLPNSQQSKTRSFEPFSKSNCDVHPALKTCGPGFPSKSFRNDTPVLSHSFSRFNHLHGSFSSSKVSTPSALPKIKQELRILPGEASPDPLLTPRGGGFHRLADVPTLTTFYDNFDNLPHRAEGLTNSKPYIMPVLKKTSRKDPPTTSLDLQHQSIEHDGLGIIATCQRGHHSEPVADLASRNNIVGLHQRSTSGTSEFSSASSSSMNKPGSQNIHPVRQATHSYTPPLSQSRQASLFENDASGKRDSSEGELLGWSGSDTFYPSVRASSGQTPRLSLQTHDNSFTRLPGVSQTNVAGRSSFGYSRDNSSTLDTASPISRSSLDFVFRSRTKTSTDPISRAATVQAARQAFEEKEAAKKRKFEEQQMKAEEKQIRRREKHHWRTSLRDEEAPSPVWEKEPQSAPNLPCGSDPISSTPQPGSSSGPWKSQPKNTWMLFLTWLRTRVFKLRRRIRNLG</sequence>
<evidence type="ECO:0000313" key="3">
    <source>
        <dbReference type="Proteomes" id="UP000326198"/>
    </source>
</evidence>
<feature type="region of interest" description="Disordered" evidence="1">
    <location>
        <begin position="368"/>
        <end position="440"/>
    </location>
</feature>
<reference evidence="2 3" key="1">
    <citation type="submission" date="2019-04" db="EMBL/GenBank/DDBJ databases">
        <title>Friends and foes A comparative genomics studyof 23 Aspergillus species from section Flavi.</title>
        <authorList>
            <consortium name="DOE Joint Genome Institute"/>
            <person name="Kjaerbolling I."/>
            <person name="Vesth T."/>
            <person name="Frisvad J.C."/>
            <person name="Nybo J.L."/>
            <person name="Theobald S."/>
            <person name="Kildgaard S."/>
            <person name="Isbrandt T."/>
            <person name="Kuo A."/>
            <person name="Sato A."/>
            <person name="Lyhne E.K."/>
            <person name="Kogle M.E."/>
            <person name="Wiebenga A."/>
            <person name="Kun R.S."/>
            <person name="Lubbers R.J."/>
            <person name="Makela M.R."/>
            <person name="Barry K."/>
            <person name="Chovatia M."/>
            <person name="Clum A."/>
            <person name="Daum C."/>
            <person name="Haridas S."/>
            <person name="He G."/>
            <person name="LaButti K."/>
            <person name="Lipzen A."/>
            <person name="Mondo S."/>
            <person name="Riley R."/>
            <person name="Salamov A."/>
            <person name="Simmons B.A."/>
            <person name="Magnuson J.K."/>
            <person name="Henrissat B."/>
            <person name="Mortensen U.H."/>
            <person name="Larsen T.O."/>
            <person name="Devries R.P."/>
            <person name="Grigoriev I.V."/>
            <person name="Machida M."/>
            <person name="Baker S.E."/>
            <person name="Andersen M.R."/>
        </authorList>
    </citation>
    <scope>NUCLEOTIDE SEQUENCE [LARGE SCALE GENOMIC DNA]</scope>
    <source>
        <strain evidence="2 3">IBT 29228</strain>
    </source>
</reference>
<feature type="compositionally biased region" description="Polar residues" evidence="1">
    <location>
        <begin position="218"/>
        <end position="227"/>
    </location>
</feature>
<organism evidence="2 3">
    <name type="scientific">Aspergillus bertholletiae</name>
    <dbReference type="NCBI Taxonomy" id="1226010"/>
    <lineage>
        <taxon>Eukaryota</taxon>
        <taxon>Fungi</taxon>
        <taxon>Dikarya</taxon>
        <taxon>Ascomycota</taxon>
        <taxon>Pezizomycotina</taxon>
        <taxon>Eurotiomycetes</taxon>
        <taxon>Eurotiomycetidae</taxon>
        <taxon>Eurotiales</taxon>
        <taxon>Aspergillaceae</taxon>
        <taxon>Aspergillus</taxon>
        <taxon>Aspergillus subgen. Circumdati</taxon>
    </lineage>
</organism>
<feature type="region of interest" description="Disordered" evidence="1">
    <location>
        <begin position="1"/>
        <end position="28"/>
    </location>
</feature>
<accession>A0A5N7AUV2</accession>
<feature type="compositionally biased region" description="Basic and acidic residues" evidence="1">
    <location>
        <begin position="396"/>
        <end position="411"/>
    </location>
</feature>
<feature type="compositionally biased region" description="Polar residues" evidence="1">
    <location>
        <begin position="13"/>
        <end position="22"/>
    </location>
</feature>
<dbReference type="OrthoDB" id="5377213at2759"/>
<feature type="compositionally biased region" description="Low complexity" evidence="1">
    <location>
        <begin position="423"/>
        <end position="436"/>
    </location>
</feature>
<proteinExistence type="predicted"/>
<name>A0A5N7AUV2_9EURO</name>
<dbReference type="Proteomes" id="UP000326198">
    <property type="component" value="Unassembled WGS sequence"/>
</dbReference>
<feature type="region of interest" description="Disordered" evidence="1">
    <location>
        <begin position="302"/>
        <end position="327"/>
    </location>
</feature>
<keyword evidence="3" id="KW-1185">Reference proteome</keyword>
<dbReference type="EMBL" id="ML736352">
    <property type="protein sequence ID" value="KAE8372570.1"/>
    <property type="molecule type" value="Genomic_DNA"/>
</dbReference>
<dbReference type="AlphaFoldDB" id="A0A5N7AUV2"/>
<feature type="compositionally biased region" description="Basic and acidic residues" evidence="1">
    <location>
        <begin position="368"/>
        <end position="384"/>
    </location>
</feature>
<feature type="compositionally biased region" description="Basic residues" evidence="1">
    <location>
        <begin position="385"/>
        <end position="395"/>
    </location>
</feature>
<gene>
    <name evidence="2" type="ORF">BDV26DRAFT_273936</name>
</gene>
<feature type="compositionally biased region" description="Low complexity" evidence="1">
    <location>
        <begin position="203"/>
        <end position="217"/>
    </location>
</feature>
<feature type="region of interest" description="Disordered" evidence="1">
    <location>
        <begin position="201"/>
        <end position="227"/>
    </location>
</feature>